<gene>
    <name evidence="1" type="ORF">AVEN_239567_1</name>
</gene>
<accession>A0A4Y2RFL5</accession>
<dbReference type="AlphaFoldDB" id="A0A4Y2RFL5"/>
<keyword evidence="2" id="KW-1185">Reference proteome</keyword>
<dbReference type="EMBL" id="BGPR01016924">
    <property type="protein sequence ID" value="GBN74557.1"/>
    <property type="molecule type" value="Genomic_DNA"/>
</dbReference>
<protein>
    <submittedName>
        <fullName evidence="1">Uncharacterized protein</fullName>
    </submittedName>
</protein>
<proteinExistence type="predicted"/>
<organism evidence="1 2">
    <name type="scientific">Araneus ventricosus</name>
    <name type="common">Orbweaver spider</name>
    <name type="synonym">Epeira ventricosa</name>
    <dbReference type="NCBI Taxonomy" id="182803"/>
    <lineage>
        <taxon>Eukaryota</taxon>
        <taxon>Metazoa</taxon>
        <taxon>Ecdysozoa</taxon>
        <taxon>Arthropoda</taxon>
        <taxon>Chelicerata</taxon>
        <taxon>Arachnida</taxon>
        <taxon>Araneae</taxon>
        <taxon>Araneomorphae</taxon>
        <taxon>Entelegynae</taxon>
        <taxon>Araneoidea</taxon>
        <taxon>Araneidae</taxon>
        <taxon>Araneus</taxon>
    </lineage>
</organism>
<reference evidence="1 2" key="1">
    <citation type="journal article" date="2019" name="Sci. Rep.">
        <title>Orb-weaving spider Araneus ventricosus genome elucidates the spidroin gene catalogue.</title>
        <authorList>
            <person name="Kono N."/>
            <person name="Nakamura H."/>
            <person name="Ohtoshi R."/>
            <person name="Moran D.A.P."/>
            <person name="Shinohara A."/>
            <person name="Yoshida Y."/>
            <person name="Fujiwara M."/>
            <person name="Mori M."/>
            <person name="Tomita M."/>
            <person name="Arakawa K."/>
        </authorList>
    </citation>
    <scope>NUCLEOTIDE SEQUENCE [LARGE SCALE GENOMIC DNA]</scope>
</reference>
<name>A0A4Y2RFL5_ARAVE</name>
<dbReference type="Proteomes" id="UP000499080">
    <property type="component" value="Unassembled WGS sequence"/>
</dbReference>
<sequence length="93" mass="10368">MVRCVYGEDSPTSRIMKNDGLFPNIQKKHIAQATLTIVIVQISKENRQQFTRNNSNSTFNSAQLTGFPARTADKTPKSSFLSVASVYIGLDWS</sequence>
<evidence type="ECO:0000313" key="2">
    <source>
        <dbReference type="Proteomes" id="UP000499080"/>
    </source>
</evidence>
<evidence type="ECO:0000313" key="1">
    <source>
        <dbReference type="EMBL" id="GBN74557.1"/>
    </source>
</evidence>
<comment type="caution">
    <text evidence="1">The sequence shown here is derived from an EMBL/GenBank/DDBJ whole genome shotgun (WGS) entry which is preliminary data.</text>
</comment>